<evidence type="ECO:0000313" key="1">
    <source>
        <dbReference type="EMBL" id="PNG92835.1"/>
    </source>
</evidence>
<organism evidence="1 2">
    <name type="scientific">Streptomyces malaysiensis</name>
    <dbReference type="NCBI Taxonomy" id="92644"/>
    <lineage>
        <taxon>Bacteria</taxon>
        <taxon>Bacillati</taxon>
        <taxon>Actinomycetota</taxon>
        <taxon>Actinomycetes</taxon>
        <taxon>Kitasatosporales</taxon>
        <taxon>Streptomycetaceae</taxon>
        <taxon>Streptomyces</taxon>
        <taxon>Streptomyces violaceusniger group</taxon>
    </lineage>
</organism>
<proteinExistence type="predicted"/>
<dbReference type="AlphaFoldDB" id="A0A2J7YXT4"/>
<dbReference type="Proteomes" id="UP000236520">
    <property type="component" value="Unassembled WGS sequence"/>
</dbReference>
<dbReference type="EMBL" id="LJIW01000002">
    <property type="protein sequence ID" value="PNG92835.1"/>
    <property type="molecule type" value="Genomic_DNA"/>
</dbReference>
<protein>
    <submittedName>
        <fullName evidence="1">Uncharacterized protein</fullName>
    </submittedName>
</protein>
<keyword evidence="2" id="KW-1185">Reference proteome</keyword>
<accession>A0A2J7YXT4</accession>
<evidence type="ECO:0000313" key="2">
    <source>
        <dbReference type="Proteomes" id="UP000236520"/>
    </source>
</evidence>
<reference evidence="1 2" key="1">
    <citation type="submission" date="2015-09" db="EMBL/GenBank/DDBJ databases">
        <title>Genome sequence, genome mining and natural product profiling of a biocontrol bacterium Streptomyces malaysiensis F913.</title>
        <authorList>
            <person name="Xu Y."/>
            <person name="Wei J."/>
            <person name="Xie J."/>
            <person name="Li T."/>
            <person name="Zhou Z."/>
        </authorList>
    </citation>
    <scope>NUCLEOTIDE SEQUENCE [LARGE SCALE GENOMIC DNA]</scope>
    <source>
        <strain evidence="1 2">F913</strain>
    </source>
</reference>
<comment type="caution">
    <text evidence="1">The sequence shown here is derived from an EMBL/GenBank/DDBJ whole genome shotgun (WGS) entry which is preliminary data.</text>
</comment>
<gene>
    <name evidence="1" type="ORF">SMF913_28300</name>
</gene>
<name>A0A2J7YXT4_STRMQ</name>
<sequence length="27" mass="2886">MTGEVTGGRDVNDVLELDVVRVKEPTG</sequence>